<reference evidence="3" key="1">
    <citation type="submission" date="2020-05" db="EMBL/GenBank/DDBJ databases">
        <title>Phylogenomic resolution of chytrid fungi.</title>
        <authorList>
            <person name="Stajich J.E."/>
            <person name="Amses K."/>
            <person name="Simmons R."/>
            <person name="Seto K."/>
            <person name="Myers J."/>
            <person name="Bonds A."/>
            <person name="Quandt C.A."/>
            <person name="Barry K."/>
            <person name="Liu P."/>
            <person name="Grigoriev I."/>
            <person name="Longcore J.E."/>
            <person name="James T.Y."/>
        </authorList>
    </citation>
    <scope>NUCLEOTIDE SEQUENCE</scope>
    <source>
        <strain evidence="3">JEL0476</strain>
    </source>
</reference>
<dbReference type="GO" id="GO:0032467">
    <property type="term" value="P:positive regulation of cytokinesis"/>
    <property type="evidence" value="ECO:0007669"/>
    <property type="project" value="InterPro"/>
</dbReference>
<proteinExistence type="predicted"/>
<dbReference type="Proteomes" id="UP001211065">
    <property type="component" value="Unassembled WGS sequence"/>
</dbReference>
<comment type="caution">
    <text evidence="3">The sequence shown here is derived from an EMBL/GenBank/DDBJ whole genome shotgun (WGS) entry which is preliminary data.</text>
</comment>
<feature type="compositionally biased region" description="Basic and acidic residues" evidence="2">
    <location>
        <begin position="591"/>
        <end position="601"/>
    </location>
</feature>
<feature type="compositionally biased region" description="Basic and acidic residues" evidence="2">
    <location>
        <begin position="615"/>
        <end position="627"/>
    </location>
</feature>
<keyword evidence="1" id="KW-0175">Coiled coil</keyword>
<evidence type="ECO:0000313" key="3">
    <source>
        <dbReference type="EMBL" id="KAJ3220435.1"/>
    </source>
</evidence>
<feature type="coiled-coil region" evidence="1">
    <location>
        <begin position="486"/>
        <end position="569"/>
    </location>
</feature>
<feature type="coiled-coil region" evidence="1">
    <location>
        <begin position="282"/>
        <end position="321"/>
    </location>
</feature>
<evidence type="ECO:0000313" key="4">
    <source>
        <dbReference type="Proteomes" id="UP001211065"/>
    </source>
</evidence>
<dbReference type="InterPro" id="IPR026708">
    <property type="entry name" value="CSPP1"/>
</dbReference>
<name>A0AAD5XVP7_9FUNG</name>
<organism evidence="3 4">
    <name type="scientific">Clydaea vesicula</name>
    <dbReference type="NCBI Taxonomy" id="447962"/>
    <lineage>
        <taxon>Eukaryota</taxon>
        <taxon>Fungi</taxon>
        <taxon>Fungi incertae sedis</taxon>
        <taxon>Chytridiomycota</taxon>
        <taxon>Chytridiomycota incertae sedis</taxon>
        <taxon>Chytridiomycetes</taxon>
        <taxon>Lobulomycetales</taxon>
        <taxon>Lobulomycetaceae</taxon>
        <taxon>Clydaea</taxon>
    </lineage>
</organism>
<feature type="compositionally biased region" description="Basic and acidic residues" evidence="2">
    <location>
        <begin position="639"/>
        <end position="658"/>
    </location>
</feature>
<protein>
    <submittedName>
        <fullName evidence="3">Uncharacterized protein</fullName>
    </submittedName>
</protein>
<feature type="compositionally biased region" description="Basic and acidic residues" evidence="2">
    <location>
        <begin position="140"/>
        <end position="150"/>
    </location>
</feature>
<dbReference type="AlphaFoldDB" id="A0AAD5XVP7"/>
<gene>
    <name evidence="3" type="ORF">HK099_004358</name>
</gene>
<dbReference type="PANTHER" id="PTHR21616">
    <property type="entry name" value="CENTROSOME SPINDLE POLE ASSOCIATED PROTEIN"/>
    <property type="match status" value="1"/>
</dbReference>
<dbReference type="GO" id="GO:0000922">
    <property type="term" value="C:spindle pole"/>
    <property type="evidence" value="ECO:0007669"/>
    <property type="project" value="InterPro"/>
</dbReference>
<feature type="compositionally biased region" description="Polar residues" evidence="2">
    <location>
        <begin position="61"/>
        <end position="95"/>
    </location>
</feature>
<keyword evidence="4" id="KW-1185">Reference proteome</keyword>
<feature type="region of interest" description="Disordered" evidence="2">
    <location>
        <begin position="569"/>
        <end position="710"/>
    </location>
</feature>
<dbReference type="EMBL" id="JADGJW010000303">
    <property type="protein sequence ID" value="KAJ3220435.1"/>
    <property type="molecule type" value="Genomic_DNA"/>
</dbReference>
<evidence type="ECO:0000256" key="2">
    <source>
        <dbReference type="SAM" id="MobiDB-lite"/>
    </source>
</evidence>
<dbReference type="GO" id="GO:0005874">
    <property type="term" value="C:microtubule"/>
    <property type="evidence" value="ECO:0007669"/>
    <property type="project" value="InterPro"/>
</dbReference>
<dbReference type="PANTHER" id="PTHR21616:SF2">
    <property type="entry name" value="CENTROSOME AND SPINDLE POLE-ASSOCIATED PROTEIN 1"/>
    <property type="match status" value="1"/>
</dbReference>
<sequence length="1036" mass="121105">MQVSHKVIPPFGTSADLPRPNDRSNVLKLELKNEMQNFLLSQAEQNPRLRRLQQKQKEDSNLGSQNVFGNRISDNNHSKQQPNLHTSNNNSNRSLPQQQQYQYPEERPNFSSAPNFGKFPQEHQSYNHHTRSSYNNSPINRDRYHYDDSSRYPPPRHNYENSYLDQNYMGERRRSENDNYRNIYNGDGRPNDPYAPRPMENYYHGPPSPTHYVSPPRMNYPENNPGFLPPSSRDYRNDYNQVPNTTQDENHTSRNTNNCNVNDATNATGWGPSSNRSVLDQANKKQEYLRQLDEQVRQKQNQKQREMASQQKVEIMNMNQEIASPWGKVLIEKTGRRMYNQQQQQPPVPQPYKEMKNPTYQQYIESLTANHPPNINNQSPPRSNFLEQLQSMAAVKDDVSLNYPASFEAPFNLNSSSPVSNAFGQTLAIQQFPQQNNHSATSSHLNNPPSQQISYSRGQANFENLSSWQRDEVLQKQKQIAETQFILKQQIAEKEAEKARQEAQRKLEEEREQLKLLKDQELLKERYKRELEEAKKAEEEARIENEKAIQLKKEKERLMEEKYNQAQNETILDKQKKRRGGNKVLDIEVGNENHKMGEEFIFRSNSPPVPTLQKKNKEEVKNNEEIYRSNSPPIPTVKKKLEEEANVKRSKTPEENHFRSNSPPIPALRNKGEKKKEAENPVEEKRNREESVKINQKKKELKVEKPKEDQSAVLQQLLNIQKELLCESEKVQTELKKPISPKAFEKKKKIEDLNKKSFKFIQNDEINTKKKFDQEEKEEEFKVNYSSRKKQKEYSFFPELDGEELNENDNNKLFKVDKKSLNELLPKTDFPPNPSPIPQESTKSSVLERQRILLMQQEKELEELRSKGEDLFISEKNDANFKKNKNKKNLKEEVLLNDFVENFKFQVDEKFPYSINQLRKDVEEEALISESKLIFSRKNDEFNFDDVEFLSRPSTVGNKTKTNLLHSLRPRTFDSVLLNNSNTMNFVDSLKSEESEFKSRPGSRSSLFKEKNLKLESDSSLKDLGIGRGGIDLFPN</sequence>
<feature type="region of interest" description="Disordered" evidence="2">
    <location>
        <begin position="1"/>
        <end position="21"/>
    </location>
</feature>
<feature type="region of interest" description="Disordered" evidence="2">
    <location>
        <begin position="435"/>
        <end position="454"/>
    </location>
</feature>
<evidence type="ECO:0000256" key="1">
    <source>
        <dbReference type="SAM" id="Coils"/>
    </source>
</evidence>
<feature type="region of interest" description="Disordered" evidence="2">
    <location>
        <begin position="40"/>
        <end position="215"/>
    </location>
</feature>
<feature type="compositionally biased region" description="Basic and acidic residues" evidence="2">
    <location>
        <begin position="170"/>
        <end position="179"/>
    </location>
</feature>
<feature type="compositionally biased region" description="Basic and acidic residues" evidence="2">
    <location>
        <begin position="670"/>
        <end position="710"/>
    </location>
</feature>
<accession>A0AAD5XVP7</accession>